<dbReference type="HAMAP" id="MF_01398">
    <property type="entry name" value="ATP_synth_b_bprime"/>
    <property type="match status" value="1"/>
</dbReference>
<evidence type="ECO:0000256" key="12">
    <source>
        <dbReference type="ARBA" id="ARBA00037847"/>
    </source>
</evidence>
<dbReference type="InterPro" id="IPR002146">
    <property type="entry name" value="ATP_synth_b/b'su_bac/chlpt"/>
</dbReference>
<comment type="similarity">
    <text evidence="1 13 14">Belongs to the ATPase B chain family.</text>
</comment>
<comment type="subcellular location">
    <subcellularLocation>
        <location evidence="13">Cell membrane</location>
        <topology evidence="13">Single-pass membrane protein</topology>
    </subcellularLocation>
    <subcellularLocation>
        <location evidence="12">Endomembrane system</location>
        <topology evidence="12">Single-pass membrane protein</topology>
    </subcellularLocation>
</comment>
<dbReference type="Gene3D" id="1.20.5.620">
    <property type="entry name" value="F1F0 ATP synthase subunit B, membrane domain"/>
    <property type="match status" value="1"/>
</dbReference>
<protein>
    <recommendedName>
        <fullName evidence="13">ATP synthase subunit b</fullName>
    </recommendedName>
    <alternativeName>
        <fullName evidence="13">ATP synthase F(0) sector subunit b</fullName>
    </alternativeName>
    <alternativeName>
        <fullName evidence="13">ATPase subunit I</fullName>
    </alternativeName>
    <alternativeName>
        <fullName evidence="13">F-type ATPase subunit b</fullName>
        <shortName evidence="13">F-ATPase subunit b</shortName>
    </alternativeName>
</protein>
<dbReference type="GO" id="GO:0012505">
    <property type="term" value="C:endomembrane system"/>
    <property type="evidence" value="ECO:0007669"/>
    <property type="project" value="UniProtKB-SubCell"/>
</dbReference>
<dbReference type="RefSeq" id="WP_094014866.1">
    <property type="nucleotide sequence ID" value="NZ_NMQW01000015.1"/>
</dbReference>
<dbReference type="EMBL" id="NMQW01000015">
    <property type="protein sequence ID" value="OXM86409.1"/>
    <property type="molecule type" value="Genomic_DNA"/>
</dbReference>
<keyword evidence="2 13" id="KW-0813">Transport</keyword>
<dbReference type="NCBIfam" id="TIGR01144">
    <property type="entry name" value="ATP_synt_b"/>
    <property type="match status" value="1"/>
</dbReference>
<reference evidence="16 17" key="1">
    <citation type="submission" date="2017-07" db="EMBL/GenBank/DDBJ databases">
        <title>Genome sequencing and assembly of Paenibacillus rigui.</title>
        <authorList>
            <person name="Mayilraj S."/>
        </authorList>
    </citation>
    <scope>NUCLEOTIDE SEQUENCE [LARGE SCALE GENOMIC DNA]</scope>
    <source>
        <strain evidence="16 17">JCM 16352</strain>
    </source>
</reference>
<evidence type="ECO:0000256" key="3">
    <source>
        <dbReference type="ARBA" id="ARBA00022475"/>
    </source>
</evidence>
<dbReference type="GO" id="GO:0005886">
    <property type="term" value="C:plasma membrane"/>
    <property type="evidence" value="ECO:0007669"/>
    <property type="project" value="UniProtKB-SubCell"/>
</dbReference>
<evidence type="ECO:0000256" key="10">
    <source>
        <dbReference type="ARBA" id="ARBA00023310"/>
    </source>
</evidence>
<evidence type="ECO:0000256" key="14">
    <source>
        <dbReference type="RuleBase" id="RU003848"/>
    </source>
</evidence>
<evidence type="ECO:0000256" key="4">
    <source>
        <dbReference type="ARBA" id="ARBA00022547"/>
    </source>
</evidence>
<evidence type="ECO:0000256" key="7">
    <source>
        <dbReference type="ARBA" id="ARBA00022989"/>
    </source>
</evidence>
<keyword evidence="8 13" id="KW-0406">Ion transport</keyword>
<dbReference type="InterPro" id="IPR005864">
    <property type="entry name" value="ATP_synth_F0_bsu_bac"/>
</dbReference>
<keyword evidence="15" id="KW-0175">Coiled coil</keyword>
<keyword evidence="3 13" id="KW-1003">Cell membrane</keyword>
<dbReference type="PANTHER" id="PTHR33445">
    <property type="entry name" value="ATP SYNTHASE SUBUNIT B', CHLOROPLASTIC"/>
    <property type="match status" value="1"/>
</dbReference>
<comment type="subunit">
    <text evidence="13">F-type ATPases have 2 components, F(1) - the catalytic core - and F(0) - the membrane proton channel. F(1) has five subunits: alpha(3), beta(3), gamma(1), delta(1), epsilon(1). F(0) has three main subunits: a(1), b(2) and c(10-14). The alpha and beta chains form an alternating ring which encloses part of the gamma chain. F(1) is attached to F(0) by a central stalk formed by the gamma and epsilon chains, while a peripheral stalk is formed by the delta and b chains.</text>
</comment>
<keyword evidence="4 13" id="KW-0138">CF(0)</keyword>
<dbReference type="SUPFAM" id="SSF81573">
    <property type="entry name" value="F1F0 ATP synthase subunit B, membrane domain"/>
    <property type="match status" value="1"/>
</dbReference>
<evidence type="ECO:0000256" key="13">
    <source>
        <dbReference type="HAMAP-Rule" id="MF_01398"/>
    </source>
</evidence>
<dbReference type="CDD" id="cd06503">
    <property type="entry name" value="ATP-synt_Fo_b"/>
    <property type="match status" value="1"/>
</dbReference>
<evidence type="ECO:0000313" key="16">
    <source>
        <dbReference type="EMBL" id="OXM86409.1"/>
    </source>
</evidence>
<dbReference type="Proteomes" id="UP000215509">
    <property type="component" value="Unassembled WGS sequence"/>
</dbReference>
<evidence type="ECO:0000256" key="15">
    <source>
        <dbReference type="SAM" id="Coils"/>
    </source>
</evidence>
<keyword evidence="17" id="KW-1185">Reference proteome</keyword>
<keyword evidence="7 13" id="KW-1133">Transmembrane helix</keyword>
<dbReference type="GO" id="GO:0046961">
    <property type="term" value="F:proton-transporting ATPase activity, rotational mechanism"/>
    <property type="evidence" value="ECO:0007669"/>
    <property type="project" value="TreeGrafter"/>
</dbReference>
<evidence type="ECO:0000256" key="5">
    <source>
        <dbReference type="ARBA" id="ARBA00022692"/>
    </source>
</evidence>
<dbReference type="InterPro" id="IPR028987">
    <property type="entry name" value="ATP_synth_B-like_membr_sf"/>
</dbReference>
<evidence type="ECO:0000256" key="6">
    <source>
        <dbReference type="ARBA" id="ARBA00022781"/>
    </source>
</evidence>
<feature type="transmembrane region" description="Helical" evidence="13">
    <location>
        <begin position="6"/>
        <end position="27"/>
    </location>
</feature>
<dbReference type="GO" id="GO:0045259">
    <property type="term" value="C:proton-transporting ATP synthase complex"/>
    <property type="evidence" value="ECO:0007669"/>
    <property type="project" value="UniProtKB-KW"/>
</dbReference>
<keyword evidence="5 13" id="KW-0812">Transmembrane</keyword>
<name>A0A229UU23_9BACL</name>
<comment type="caution">
    <text evidence="16">The sequence shown here is derived from an EMBL/GenBank/DDBJ whole genome shotgun (WGS) entry which is preliminary data.</text>
</comment>
<evidence type="ECO:0000256" key="11">
    <source>
        <dbReference type="ARBA" id="ARBA00025198"/>
    </source>
</evidence>
<evidence type="ECO:0000256" key="1">
    <source>
        <dbReference type="ARBA" id="ARBA00005513"/>
    </source>
</evidence>
<dbReference type="PANTHER" id="PTHR33445:SF1">
    <property type="entry name" value="ATP SYNTHASE SUBUNIT B"/>
    <property type="match status" value="1"/>
</dbReference>
<accession>A0A229UU23</accession>
<comment type="function">
    <text evidence="13">Component of the F(0) channel, it forms part of the peripheral stalk, linking F(1) to F(0).</text>
</comment>
<comment type="function">
    <text evidence="11 13">F(1)F(0) ATP synthase produces ATP from ADP in the presence of a proton or sodium gradient. F-type ATPases consist of two structural domains, F(1) containing the extramembraneous catalytic core and F(0) containing the membrane proton channel, linked together by a central stalk and a peripheral stalk. During catalysis, ATP synthesis in the catalytic domain of F(1) is coupled via a rotary mechanism of the central stalk subunits to proton translocation.</text>
</comment>
<dbReference type="AlphaFoldDB" id="A0A229UU23"/>
<keyword evidence="6 13" id="KW-0375">Hydrogen ion transport</keyword>
<evidence type="ECO:0000313" key="17">
    <source>
        <dbReference type="Proteomes" id="UP000215509"/>
    </source>
</evidence>
<proteinExistence type="inferred from homology"/>
<evidence type="ECO:0000256" key="8">
    <source>
        <dbReference type="ARBA" id="ARBA00023065"/>
    </source>
</evidence>
<dbReference type="Pfam" id="PF00430">
    <property type="entry name" value="ATP-synt_B"/>
    <property type="match status" value="1"/>
</dbReference>
<keyword evidence="10 13" id="KW-0066">ATP synthesis</keyword>
<gene>
    <name evidence="13 16" type="primary">atpF</name>
    <name evidence="16" type="ORF">CF651_10790</name>
</gene>
<organism evidence="16 17">
    <name type="scientific">Paenibacillus rigui</name>
    <dbReference type="NCBI Taxonomy" id="554312"/>
    <lineage>
        <taxon>Bacteria</taxon>
        <taxon>Bacillati</taxon>
        <taxon>Bacillota</taxon>
        <taxon>Bacilli</taxon>
        <taxon>Bacillales</taxon>
        <taxon>Paenibacillaceae</taxon>
        <taxon>Paenibacillus</taxon>
    </lineage>
</organism>
<dbReference type="InterPro" id="IPR050059">
    <property type="entry name" value="ATP_synthase_B_chain"/>
</dbReference>
<dbReference type="OrthoDB" id="282095at2"/>
<evidence type="ECO:0000256" key="2">
    <source>
        <dbReference type="ARBA" id="ARBA00022448"/>
    </source>
</evidence>
<keyword evidence="9 13" id="KW-0472">Membrane</keyword>
<dbReference type="GO" id="GO:0046933">
    <property type="term" value="F:proton-transporting ATP synthase activity, rotational mechanism"/>
    <property type="evidence" value="ECO:0007669"/>
    <property type="project" value="UniProtKB-UniRule"/>
</dbReference>
<feature type="coiled-coil region" evidence="15">
    <location>
        <begin position="38"/>
        <end position="116"/>
    </location>
</feature>
<sequence>MHIEWSTFFIQIVAFLILYLLLQKLAFGPLFGMMEKRRQLVKDQIQTAENSRKQAEQLLEEQKQALQQTRKEAHDIIEQAKQTSTKQADEIVAAARAEAARVKEEAVRDIENEKNKAVAALRSQVSAMSVLIASKIIEKQIDEKSQEQLVEHYLKEVGGNQ</sequence>
<evidence type="ECO:0000256" key="9">
    <source>
        <dbReference type="ARBA" id="ARBA00023136"/>
    </source>
</evidence>